<dbReference type="OrthoDB" id="1096764at2"/>
<accession>A0A432LL97</accession>
<dbReference type="Gene3D" id="3.30.1150.10">
    <property type="match status" value="1"/>
</dbReference>
<dbReference type="InterPro" id="IPR037682">
    <property type="entry name" value="TonB_C"/>
</dbReference>
<comment type="similarity">
    <text evidence="2">Belongs to the TonB family.</text>
</comment>
<keyword evidence="4" id="KW-1003">Cell membrane</keyword>
<dbReference type="SUPFAM" id="SSF74653">
    <property type="entry name" value="TolA/TonB C-terminal domain"/>
    <property type="match status" value="1"/>
</dbReference>
<dbReference type="GO" id="GO:0031992">
    <property type="term" value="F:energy transducer activity"/>
    <property type="evidence" value="ECO:0007669"/>
    <property type="project" value="TreeGrafter"/>
</dbReference>
<feature type="domain" description="TonB C-terminal" evidence="10">
    <location>
        <begin position="146"/>
        <end position="206"/>
    </location>
</feature>
<evidence type="ECO:0000256" key="2">
    <source>
        <dbReference type="ARBA" id="ARBA00006555"/>
    </source>
</evidence>
<dbReference type="AlphaFoldDB" id="A0A432LL97"/>
<keyword evidence="5" id="KW-0997">Cell inner membrane</keyword>
<keyword evidence="6" id="KW-0812">Transmembrane</keyword>
<protein>
    <submittedName>
        <fullName evidence="11">TonB family protein</fullName>
    </submittedName>
</protein>
<dbReference type="RefSeq" id="WP_126678718.1">
    <property type="nucleotide sequence ID" value="NZ_RYYU01000001.1"/>
</dbReference>
<evidence type="ECO:0000256" key="1">
    <source>
        <dbReference type="ARBA" id="ARBA00004383"/>
    </source>
</evidence>
<dbReference type="EMBL" id="RYYU01000001">
    <property type="protein sequence ID" value="RUL59611.1"/>
    <property type="molecule type" value="Genomic_DNA"/>
</dbReference>
<sequence>MNKGKGICKTLKDIRKRIADANDIKYEPEVCNFEGDCAGTCPKCEEEVKYIEQQLSIRRMLGKAVVVAGLGASLTALSCGSGLNKDNRLSGLVPNQEPDSTFMKDMVLGKVSETKPKFPGGYEAFMKYISENVRIDNSVLNEFNGEGKVVVSFIVEKDGSLSDIKVVKSVYPPIDKAVVEMVKGMPKWIPGTRLGEKIRCTYNLPYKINLHDE</sequence>
<evidence type="ECO:0000256" key="7">
    <source>
        <dbReference type="ARBA" id="ARBA00022927"/>
    </source>
</evidence>
<keyword evidence="12" id="KW-1185">Reference proteome</keyword>
<evidence type="ECO:0000256" key="4">
    <source>
        <dbReference type="ARBA" id="ARBA00022475"/>
    </source>
</evidence>
<proteinExistence type="inferred from homology"/>
<dbReference type="GO" id="GO:0098797">
    <property type="term" value="C:plasma membrane protein complex"/>
    <property type="evidence" value="ECO:0007669"/>
    <property type="project" value="TreeGrafter"/>
</dbReference>
<keyword evidence="3" id="KW-0813">Transport</keyword>
<keyword evidence="7" id="KW-0653">Protein transport</keyword>
<dbReference type="InterPro" id="IPR006260">
    <property type="entry name" value="TonB/TolA_C"/>
</dbReference>
<dbReference type="NCBIfam" id="TIGR01352">
    <property type="entry name" value="tonB_Cterm"/>
    <property type="match status" value="1"/>
</dbReference>
<evidence type="ECO:0000313" key="12">
    <source>
        <dbReference type="Proteomes" id="UP000278983"/>
    </source>
</evidence>
<evidence type="ECO:0000256" key="6">
    <source>
        <dbReference type="ARBA" id="ARBA00022692"/>
    </source>
</evidence>
<reference evidence="11 12" key="1">
    <citation type="submission" date="2018-12" db="EMBL/GenBank/DDBJ databases">
        <title>Genome sequencing of Prevotella sp. KCOM 3155 (= JS262).</title>
        <authorList>
            <person name="Kook J.-K."/>
            <person name="Park S.-N."/>
            <person name="Lim Y.K."/>
        </authorList>
    </citation>
    <scope>NUCLEOTIDE SEQUENCE [LARGE SCALE GENOMIC DNA]</scope>
    <source>
        <strain evidence="11 12">KCOM 3155</strain>
    </source>
</reference>
<dbReference type="Pfam" id="PF03544">
    <property type="entry name" value="TonB_C"/>
    <property type="match status" value="1"/>
</dbReference>
<dbReference type="PANTHER" id="PTHR33446">
    <property type="entry name" value="PROTEIN TONB-RELATED"/>
    <property type="match status" value="1"/>
</dbReference>
<evidence type="ECO:0000313" key="11">
    <source>
        <dbReference type="EMBL" id="RUL59611.1"/>
    </source>
</evidence>
<evidence type="ECO:0000256" key="8">
    <source>
        <dbReference type="ARBA" id="ARBA00022989"/>
    </source>
</evidence>
<comment type="subcellular location">
    <subcellularLocation>
        <location evidence="1">Cell inner membrane</location>
        <topology evidence="1">Single-pass membrane protein</topology>
        <orientation evidence="1">Periplasmic side</orientation>
    </subcellularLocation>
</comment>
<gene>
    <name evidence="11" type="ORF">EHV08_07455</name>
</gene>
<organism evidence="11 12">
    <name type="scientific">Prevotella koreensis</name>
    <dbReference type="NCBI Taxonomy" id="2490854"/>
    <lineage>
        <taxon>Bacteria</taxon>
        <taxon>Pseudomonadati</taxon>
        <taxon>Bacteroidota</taxon>
        <taxon>Bacteroidia</taxon>
        <taxon>Bacteroidales</taxon>
        <taxon>Prevotellaceae</taxon>
        <taxon>Prevotella</taxon>
    </lineage>
</organism>
<comment type="caution">
    <text evidence="11">The sequence shown here is derived from an EMBL/GenBank/DDBJ whole genome shotgun (WGS) entry which is preliminary data.</text>
</comment>
<evidence type="ECO:0000259" key="10">
    <source>
        <dbReference type="Pfam" id="PF03544"/>
    </source>
</evidence>
<dbReference type="PANTHER" id="PTHR33446:SF2">
    <property type="entry name" value="PROTEIN TONB"/>
    <property type="match status" value="1"/>
</dbReference>
<dbReference type="Proteomes" id="UP000278983">
    <property type="component" value="Unassembled WGS sequence"/>
</dbReference>
<keyword evidence="8" id="KW-1133">Transmembrane helix</keyword>
<evidence type="ECO:0000256" key="3">
    <source>
        <dbReference type="ARBA" id="ARBA00022448"/>
    </source>
</evidence>
<evidence type="ECO:0000256" key="9">
    <source>
        <dbReference type="ARBA" id="ARBA00023136"/>
    </source>
</evidence>
<dbReference type="InterPro" id="IPR051045">
    <property type="entry name" value="TonB-dependent_transducer"/>
</dbReference>
<dbReference type="GO" id="GO:0015031">
    <property type="term" value="P:protein transport"/>
    <property type="evidence" value="ECO:0007669"/>
    <property type="project" value="UniProtKB-KW"/>
</dbReference>
<evidence type="ECO:0000256" key="5">
    <source>
        <dbReference type="ARBA" id="ARBA00022519"/>
    </source>
</evidence>
<name>A0A432LL97_9BACT</name>
<dbReference type="GO" id="GO:0055085">
    <property type="term" value="P:transmembrane transport"/>
    <property type="evidence" value="ECO:0007669"/>
    <property type="project" value="InterPro"/>
</dbReference>
<keyword evidence="9" id="KW-0472">Membrane</keyword>